<proteinExistence type="predicted"/>
<keyword evidence="1" id="KW-0472">Membrane</keyword>
<dbReference type="Proteomes" id="UP000294650">
    <property type="component" value="Unassembled WGS sequence"/>
</dbReference>
<keyword evidence="3" id="KW-1185">Reference proteome</keyword>
<evidence type="ECO:0000313" key="2">
    <source>
        <dbReference type="EMBL" id="TCT15981.1"/>
    </source>
</evidence>
<gene>
    <name evidence="2" type="ORF">EDD68_13515</name>
</gene>
<sequence length="48" mass="5422">MSLTVIRYIINPTPNITRMIPVAIIISTIYISSFPMALFIPVHIYGTK</sequence>
<feature type="transmembrane region" description="Helical" evidence="1">
    <location>
        <begin position="20"/>
        <end position="45"/>
    </location>
</feature>
<keyword evidence="1" id="KW-1133">Transmembrane helix</keyword>
<dbReference type="EMBL" id="SMAN01000035">
    <property type="protein sequence ID" value="TCT15981.1"/>
    <property type="molecule type" value="Genomic_DNA"/>
</dbReference>
<protein>
    <submittedName>
        <fullName evidence="2">Uncharacterized protein</fullName>
    </submittedName>
</protein>
<keyword evidence="1" id="KW-0812">Transmembrane</keyword>
<dbReference type="AlphaFoldDB" id="A0A4R3MNY6"/>
<comment type="caution">
    <text evidence="2">The sequence shown here is derived from an EMBL/GenBank/DDBJ whole genome shotgun (WGS) entry which is preliminary data.</text>
</comment>
<accession>A0A4R3MNY6</accession>
<evidence type="ECO:0000256" key="1">
    <source>
        <dbReference type="SAM" id="Phobius"/>
    </source>
</evidence>
<name>A0A4R3MNY6_9BACI</name>
<reference evidence="2 3" key="1">
    <citation type="submission" date="2019-03" db="EMBL/GenBank/DDBJ databases">
        <title>Genomic Encyclopedia of Type Strains, Phase IV (KMG-IV): sequencing the most valuable type-strain genomes for metagenomic binning, comparative biology and taxonomic classification.</title>
        <authorList>
            <person name="Goeker M."/>
        </authorList>
    </citation>
    <scope>NUCLEOTIDE SEQUENCE [LARGE SCALE GENOMIC DNA]</scope>
    <source>
        <strain evidence="2 3">DSM 25894</strain>
    </source>
</reference>
<organism evidence="2 3">
    <name type="scientific">Melghiribacillus thermohalophilus</name>
    <dbReference type="NCBI Taxonomy" id="1324956"/>
    <lineage>
        <taxon>Bacteria</taxon>
        <taxon>Bacillati</taxon>
        <taxon>Bacillota</taxon>
        <taxon>Bacilli</taxon>
        <taxon>Bacillales</taxon>
        <taxon>Bacillaceae</taxon>
        <taxon>Melghiribacillus</taxon>
    </lineage>
</organism>
<evidence type="ECO:0000313" key="3">
    <source>
        <dbReference type="Proteomes" id="UP000294650"/>
    </source>
</evidence>